<evidence type="ECO:0000256" key="1">
    <source>
        <dbReference type="SAM" id="MobiDB-lite"/>
    </source>
</evidence>
<keyword evidence="3" id="KW-1185">Reference proteome</keyword>
<dbReference type="RefSeq" id="XP_046116053.1">
    <property type="nucleotide sequence ID" value="XM_046265247.1"/>
</dbReference>
<dbReference type="Proteomes" id="UP000887229">
    <property type="component" value="Unassembled WGS sequence"/>
</dbReference>
<name>A0A9P7ZHE7_9HYPO</name>
<sequence length="219" mass="24394">MADQQAGGQGQEPFDRNTLAAEIIHPWLQSIVPDNLPSDDAEFHHHERVLPSSPSAARLLEARQRRRSQPVERLAQRMKRQSLIQQSPRNVGTSSDLAHDAPALAEHLCATKHKRPEADSETTSAQGHNPAALHTNEPIAADKSEMDVEETIRRGLAVPGMLRKSTDEDNGDELFTFLPFRRSADAAARCPTVVRNRPRMRRRKRRKVEGCLSKDAAPG</sequence>
<dbReference type="EMBL" id="MU251264">
    <property type="protein sequence ID" value="KAG9252129.1"/>
    <property type="molecule type" value="Genomic_DNA"/>
</dbReference>
<dbReference type="GeneID" id="70296150"/>
<evidence type="ECO:0000313" key="2">
    <source>
        <dbReference type="EMBL" id="KAG9252129.1"/>
    </source>
</evidence>
<evidence type="ECO:0000313" key="3">
    <source>
        <dbReference type="Proteomes" id="UP000887229"/>
    </source>
</evidence>
<accession>A0A9P7ZHE7</accession>
<protein>
    <submittedName>
        <fullName evidence="2">Uncharacterized protein</fullName>
    </submittedName>
</protein>
<organism evidence="2 3">
    <name type="scientific">Emericellopsis atlantica</name>
    <dbReference type="NCBI Taxonomy" id="2614577"/>
    <lineage>
        <taxon>Eukaryota</taxon>
        <taxon>Fungi</taxon>
        <taxon>Dikarya</taxon>
        <taxon>Ascomycota</taxon>
        <taxon>Pezizomycotina</taxon>
        <taxon>Sordariomycetes</taxon>
        <taxon>Hypocreomycetidae</taxon>
        <taxon>Hypocreales</taxon>
        <taxon>Bionectriaceae</taxon>
        <taxon>Emericellopsis</taxon>
    </lineage>
</organism>
<feature type="compositionally biased region" description="Polar residues" evidence="1">
    <location>
        <begin position="82"/>
        <end position="96"/>
    </location>
</feature>
<proteinExistence type="predicted"/>
<comment type="caution">
    <text evidence="2">The sequence shown here is derived from an EMBL/GenBank/DDBJ whole genome shotgun (WGS) entry which is preliminary data.</text>
</comment>
<gene>
    <name evidence="2" type="ORF">F5Z01DRAFT_676367</name>
</gene>
<feature type="region of interest" description="Disordered" evidence="1">
    <location>
        <begin position="33"/>
        <end position="96"/>
    </location>
</feature>
<feature type="region of interest" description="Disordered" evidence="1">
    <location>
        <begin position="199"/>
        <end position="219"/>
    </location>
</feature>
<reference evidence="2" key="1">
    <citation type="journal article" date="2021" name="IMA Fungus">
        <title>Genomic characterization of three marine fungi, including Emericellopsis atlantica sp. nov. with signatures of a generalist lifestyle and marine biomass degradation.</title>
        <authorList>
            <person name="Hagestad O.C."/>
            <person name="Hou L."/>
            <person name="Andersen J.H."/>
            <person name="Hansen E.H."/>
            <person name="Altermark B."/>
            <person name="Li C."/>
            <person name="Kuhnert E."/>
            <person name="Cox R.J."/>
            <person name="Crous P.W."/>
            <person name="Spatafora J.W."/>
            <person name="Lail K."/>
            <person name="Amirebrahimi M."/>
            <person name="Lipzen A."/>
            <person name="Pangilinan J."/>
            <person name="Andreopoulos W."/>
            <person name="Hayes R.D."/>
            <person name="Ng V."/>
            <person name="Grigoriev I.V."/>
            <person name="Jackson S.A."/>
            <person name="Sutton T.D.S."/>
            <person name="Dobson A.D.W."/>
            <person name="Rama T."/>
        </authorList>
    </citation>
    <scope>NUCLEOTIDE SEQUENCE</scope>
    <source>
        <strain evidence="2">TS7</strain>
    </source>
</reference>
<dbReference type="AlphaFoldDB" id="A0A9P7ZHE7"/>